<comment type="cofactor">
    <cofactor evidence="1">
        <name>Zn(2+)</name>
        <dbReference type="ChEBI" id="CHEBI:29105"/>
    </cofactor>
</comment>
<dbReference type="NCBIfam" id="NF006559">
    <property type="entry name" value="PRK09060.1"/>
    <property type="match status" value="1"/>
</dbReference>
<dbReference type="PANTHER" id="PTHR43668">
    <property type="entry name" value="ALLANTOINASE"/>
    <property type="match status" value="1"/>
</dbReference>
<dbReference type="InterPro" id="IPR032466">
    <property type="entry name" value="Metal_Hydrolase"/>
</dbReference>
<evidence type="ECO:0000313" key="7">
    <source>
        <dbReference type="EMBL" id="SCZ22034.1"/>
    </source>
</evidence>
<protein>
    <submittedName>
        <fullName evidence="7">Dihydroorotase</fullName>
    </submittedName>
</protein>
<dbReference type="InterPro" id="IPR002195">
    <property type="entry name" value="Dihydroorotase_CS"/>
</dbReference>
<accession>A0A1G5MB69</accession>
<dbReference type="Gene3D" id="2.30.40.10">
    <property type="entry name" value="Urease, subunit C, domain 1"/>
    <property type="match status" value="1"/>
</dbReference>
<dbReference type="EMBL" id="FMVW01000001">
    <property type="protein sequence ID" value="SCZ22034.1"/>
    <property type="molecule type" value="Genomic_DNA"/>
</dbReference>
<dbReference type="InterPro" id="IPR006680">
    <property type="entry name" value="Amidohydro-rel"/>
</dbReference>
<comment type="function">
    <text evidence="2">Catalyzes the reversible cyclization of carbamoyl aspartate to dihydroorotate.</text>
</comment>
<dbReference type="InterPro" id="IPR011059">
    <property type="entry name" value="Metal-dep_hydrolase_composite"/>
</dbReference>
<keyword evidence="5" id="KW-0378">Hydrolase</keyword>
<dbReference type="SUPFAM" id="SSF51556">
    <property type="entry name" value="Metallo-dependent hydrolases"/>
    <property type="match status" value="1"/>
</dbReference>
<dbReference type="STRING" id="1120955.SAMN03080610_00362"/>
<dbReference type="SUPFAM" id="SSF51338">
    <property type="entry name" value="Composite domain of metallo-dependent hydrolases"/>
    <property type="match status" value="1"/>
</dbReference>
<dbReference type="Gene3D" id="3.20.20.140">
    <property type="entry name" value="Metal-dependent hydrolases"/>
    <property type="match status" value="1"/>
</dbReference>
<evidence type="ECO:0000256" key="4">
    <source>
        <dbReference type="ARBA" id="ARBA00022723"/>
    </source>
</evidence>
<dbReference type="Proteomes" id="UP000199347">
    <property type="component" value="Unassembled WGS sequence"/>
</dbReference>
<comment type="similarity">
    <text evidence="3">Belongs to the metallo-dependent hydrolases superfamily. DHOase family. Class I DHOase subfamily.</text>
</comment>
<dbReference type="CDD" id="cd01318">
    <property type="entry name" value="DHOase_IIb"/>
    <property type="match status" value="1"/>
</dbReference>
<gene>
    <name evidence="7" type="ORF">SAMN03080610_00362</name>
</gene>
<reference evidence="7 8" key="1">
    <citation type="submission" date="2016-10" db="EMBL/GenBank/DDBJ databases">
        <authorList>
            <person name="de Groot N.N."/>
        </authorList>
    </citation>
    <scope>NUCLEOTIDE SEQUENCE [LARGE SCALE GENOMIC DNA]</scope>
    <source>
        <strain evidence="7 8">DSM 2698</strain>
    </source>
</reference>
<dbReference type="PANTHER" id="PTHR43668:SF4">
    <property type="entry name" value="ALLANTOINASE"/>
    <property type="match status" value="1"/>
</dbReference>
<dbReference type="GO" id="GO:0005737">
    <property type="term" value="C:cytoplasm"/>
    <property type="evidence" value="ECO:0007669"/>
    <property type="project" value="TreeGrafter"/>
</dbReference>
<keyword evidence="8" id="KW-1185">Reference proteome</keyword>
<dbReference type="InterPro" id="IPR050138">
    <property type="entry name" value="DHOase/Allantoinase_Hydrolase"/>
</dbReference>
<organism evidence="7 8">
    <name type="scientific">Afifella marina DSM 2698</name>
    <dbReference type="NCBI Taxonomy" id="1120955"/>
    <lineage>
        <taxon>Bacteria</taxon>
        <taxon>Pseudomonadati</taxon>
        <taxon>Pseudomonadota</taxon>
        <taxon>Alphaproteobacteria</taxon>
        <taxon>Hyphomicrobiales</taxon>
        <taxon>Afifellaceae</taxon>
        <taxon>Afifella</taxon>
    </lineage>
</organism>
<dbReference type="GO" id="GO:0046872">
    <property type="term" value="F:metal ion binding"/>
    <property type="evidence" value="ECO:0007669"/>
    <property type="project" value="UniProtKB-KW"/>
</dbReference>
<dbReference type="GO" id="GO:0004038">
    <property type="term" value="F:allantoinase activity"/>
    <property type="evidence" value="ECO:0007669"/>
    <property type="project" value="TreeGrafter"/>
</dbReference>
<evidence type="ECO:0000313" key="8">
    <source>
        <dbReference type="Proteomes" id="UP000199347"/>
    </source>
</evidence>
<evidence type="ECO:0000256" key="3">
    <source>
        <dbReference type="ARBA" id="ARBA00010286"/>
    </source>
</evidence>
<evidence type="ECO:0000256" key="2">
    <source>
        <dbReference type="ARBA" id="ARBA00002368"/>
    </source>
</evidence>
<evidence type="ECO:0000256" key="5">
    <source>
        <dbReference type="ARBA" id="ARBA00022801"/>
    </source>
</evidence>
<dbReference type="Pfam" id="PF01979">
    <property type="entry name" value="Amidohydro_1"/>
    <property type="match status" value="1"/>
</dbReference>
<sequence length="441" mass="47355">MAQNFDLLVRGAILINHDGIGPRDIGVKGGRIAALGDLSGADAGEVIDATGLHILPGVIDTQVHFREPGAEHKEDLETGSRAAVLGGVTAVFEMPNTKPLTTSAEMLADKLARAHGRMHCDHAFWVGGTHANARDVAELERLPGAAGIKVFMGSSTGDLLVADDEGVEAILRNTRRRAAFHSEDEMRLKARLDERRENDPSSHPVWRDVEAALSSTRRLVAIARRTGAAIHILHVSTAEEMTFLAAHKDVASIEVTPHHLTLSVEEYSRLGTLLQMNPPVRGAEHRTALWTGVENGTADILGSDHAPHTLEEKAAVYPASPSGMPGVQTLLPVMLDHAAKGRLSLLRLMDMTSAGPARLFGIRGKGRVAVGYDADLTLVDLKRETTITNASMGSRSKWTPYDGKPITGAAIGTIIRGRRVMWEGEITTASIGEPVRFWASA</sequence>
<proteinExistence type="inferred from homology"/>
<dbReference type="PROSITE" id="PS00483">
    <property type="entry name" value="DIHYDROOROTASE_2"/>
    <property type="match status" value="1"/>
</dbReference>
<dbReference type="AlphaFoldDB" id="A0A1G5MB69"/>
<dbReference type="GO" id="GO:0006145">
    <property type="term" value="P:purine nucleobase catabolic process"/>
    <property type="evidence" value="ECO:0007669"/>
    <property type="project" value="TreeGrafter"/>
</dbReference>
<keyword evidence="4" id="KW-0479">Metal-binding</keyword>
<feature type="domain" description="Amidohydrolase-related" evidence="6">
    <location>
        <begin position="54"/>
        <end position="388"/>
    </location>
</feature>
<dbReference type="RefSeq" id="WP_092809173.1">
    <property type="nucleotide sequence ID" value="NZ_FMVW01000001.1"/>
</dbReference>
<dbReference type="OrthoDB" id="9775759at2"/>
<dbReference type="NCBIfam" id="TIGR00857">
    <property type="entry name" value="pyrC_multi"/>
    <property type="match status" value="1"/>
</dbReference>
<evidence type="ECO:0000259" key="6">
    <source>
        <dbReference type="Pfam" id="PF01979"/>
    </source>
</evidence>
<evidence type="ECO:0000256" key="1">
    <source>
        <dbReference type="ARBA" id="ARBA00001947"/>
    </source>
</evidence>
<name>A0A1G5MB69_AFIMA</name>